<evidence type="ECO:0000256" key="1">
    <source>
        <dbReference type="ARBA" id="ARBA00007756"/>
    </source>
</evidence>
<keyword evidence="3 4" id="KW-0342">GTP-binding</keyword>
<dbReference type="GO" id="GO:1904263">
    <property type="term" value="P:positive regulation of TORC1 signaling"/>
    <property type="evidence" value="ECO:0007669"/>
    <property type="project" value="TreeGrafter"/>
</dbReference>
<evidence type="ECO:0000313" key="7">
    <source>
        <dbReference type="Proteomes" id="UP000053611"/>
    </source>
</evidence>
<dbReference type="STRING" id="879819.A0A0J0XX70"/>
<dbReference type="GO" id="GO:0005634">
    <property type="term" value="C:nucleus"/>
    <property type="evidence" value="ECO:0007669"/>
    <property type="project" value="TreeGrafter"/>
</dbReference>
<comment type="subunit">
    <text evidence="4">Component of the GSE complex.</text>
</comment>
<evidence type="ECO:0000256" key="5">
    <source>
        <dbReference type="SAM" id="MobiDB-lite"/>
    </source>
</evidence>
<organism evidence="6 7">
    <name type="scientific">Cutaneotrichosporon oleaginosum</name>
    <dbReference type="NCBI Taxonomy" id="879819"/>
    <lineage>
        <taxon>Eukaryota</taxon>
        <taxon>Fungi</taxon>
        <taxon>Dikarya</taxon>
        <taxon>Basidiomycota</taxon>
        <taxon>Agaricomycotina</taxon>
        <taxon>Tremellomycetes</taxon>
        <taxon>Trichosporonales</taxon>
        <taxon>Trichosporonaceae</taxon>
        <taxon>Cutaneotrichosporon</taxon>
    </lineage>
</organism>
<dbReference type="GO" id="GO:0010507">
    <property type="term" value="P:negative regulation of autophagy"/>
    <property type="evidence" value="ECO:0007669"/>
    <property type="project" value="TreeGrafter"/>
</dbReference>
<feature type="compositionally biased region" description="Basic and acidic residues" evidence="5">
    <location>
        <begin position="282"/>
        <end position="298"/>
    </location>
</feature>
<gene>
    <name evidence="6" type="ORF">CC85DRAFT_294919</name>
</gene>
<dbReference type="GO" id="GO:0009267">
    <property type="term" value="P:cellular response to starvation"/>
    <property type="evidence" value="ECO:0007669"/>
    <property type="project" value="TreeGrafter"/>
</dbReference>
<dbReference type="GO" id="GO:0000329">
    <property type="term" value="C:fungal-type vacuole membrane"/>
    <property type="evidence" value="ECO:0007669"/>
    <property type="project" value="TreeGrafter"/>
</dbReference>
<keyword evidence="7" id="KW-1185">Reference proteome</keyword>
<keyword evidence="2 4" id="KW-0547">Nucleotide-binding</keyword>
<name>A0A0J0XX70_9TREE</name>
<dbReference type="Gene3D" id="3.30.450.190">
    <property type="match status" value="1"/>
</dbReference>
<dbReference type="SUPFAM" id="SSF52540">
    <property type="entry name" value="P-loop containing nucleoside triphosphate hydrolases"/>
    <property type="match status" value="1"/>
</dbReference>
<accession>A0A0J0XX70</accession>
<evidence type="ECO:0000256" key="4">
    <source>
        <dbReference type="RuleBase" id="RU367014"/>
    </source>
</evidence>
<dbReference type="RefSeq" id="XP_018282136.1">
    <property type="nucleotide sequence ID" value="XM_018424914.1"/>
</dbReference>
<proteinExistence type="inferred from homology"/>
<dbReference type="GeneID" id="28985517"/>
<dbReference type="GO" id="GO:0003924">
    <property type="term" value="F:GTPase activity"/>
    <property type="evidence" value="ECO:0007669"/>
    <property type="project" value="UniProtKB-UniRule"/>
</dbReference>
<dbReference type="OrthoDB" id="26136at2759"/>
<dbReference type="GO" id="GO:1990131">
    <property type="term" value="C:Gtr1-Gtr2 GTPase complex"/>
    <property type="evidence" value="ECO:0007669"/>
    <property type="project" value="UniProtKB-UniRule"/>
</dbReference>
<comment type="similarity">
    <text evidence="1 4">Belongs to the GTR/RAG GTP-binding protein family.</text>
</comment>
<evidence type="ECO:0000313" key="6">
    <source>
        <dbReference type="EMBL" id="KLT45645.1"/>
    </source>
</evidence>
<comment type="function">
    <text evidence="4">GTPase involved in activation of the TORC1 signaling pathway, which promotes growth and represses autophagy in nutrient-rich conditions.</text>
</comment>
<evidence type="ECO:0000256" key="3">
    <source>
        <dbReference type="ARBA" id="ARBA00023134"/>
    </source>
</evidence>
<sequence>MSNGEPSTATDDHRIKVLVTGWRKAGKSSCIKTVFQHLPVKDVPYIGITQKIEKVDYDTIVPLQIWDTPANFDLDQLDVPLASFSTLVYVIDMQQDDSYHEAVRQAITMILRGYLANPQMKFSVFIHKAEALSEDYRGENYSEIQRSMTEELEDYHYSSLQSYAPNLDLGDPSVCNNIFNHMIAEIKFDMTSVHDVSLRDGWSKVIQGVMEMLPAVEALLLNFTETSGMDNSYLFDIDSGVVLATDNRHRNDATMEQVTEYLTKFLQFRDIYKKLRTPNAPPDDRSDDGALGKTGRDWWDDEDPEAPWMTQATRLMPKSTIALWQFTPHLALVVLLHTDTWQARRGMIEYNLTFLRQGVRRILMEV</sequence>
<feature type="region of interest" description="Disordered" evidence="5">
    <location>
        <begin position="276"/>
        <end position="303"/>
    </location>
</feature>
<protein>
    <recommendedName>
        <fullName evidence="4">GTP-binding protein</fullName>
    </recommendedName>
</protein>
<dbReference type="Proteomes" id="UP000053611">
    <property type="component" value="Unassembled WGS sequence"/>
</dbReference>
<dbReference type="AlphaFoldDB" id="A0A0J0XX70"/>
<dbReference type="EMBL" id="KQ087180">
    <property type="protein sequence ID" value="KLT45645.1"/>
    <property type="molecule type" value="Genomic_DNA"/>
</dbReference>
<dbReference type="InterPro" id="IPR006762">
    <property type="entry name" value="Gtr1_RagA"/>
</dbReference>
<dbReference type="Pfam" id="PF04670">
    <property type="entry name" value="Gtr1_RagA"/>
    <property type="match status" value="1"/>
</dbReference>
<dbReference type="Gene3D" id="3.40.50.300">
    <property type="entry name" value="P-loop containing nucleotide triphosphate hydrolases"/>
    <property type="match status" value="1"/>
</dbReference>
<dbReference type="InterPro" id="IPR027417">
    <property type="entry name" value="P-loop_NTPase"/>
</dbReference>
<evidence type="ECO:0000256" key="2">
    <source>
        <dbReference type="ARBA" id="ARBA00022741"/>
    </source>
</evidence>
<dbReference type="GO" id="GO:0005525">
    <property type="term" value="F:GTP binding"/>
    <property type="evidence" value="ECO:0007669"/>
    <property type="project" value="UniProtKB-UniRule"/>
</dbReference>
<dbReference type="PANTHER" id="PTHR11259:SF2">
    <property type="entry name" value="GH16429P"/>
    <property type="match status" value="1"/>
</dbReference>
<reference evidence="6 7" key="1">
    <citation type="submission" date="2015-03" db="EMBL/GenBank/DDBJ databases">
        <title>Genomics and transcriptomics of the oil-accumulating basidiomycete yeast T. oleaginosus allow insights into substrate utilization and the diverse evolutionary trajectories of mating systems in fungi.</title>
        <authorList>
            <consortium name="DOE Joint Genome Institute"/>
            <person name="Kourist R."/>
            <person name="Kracht O."/>
            <person name="Bracharz F."/>
            <person name="Lipzen A."/>
            <person name="Nolan M."/>
            <person name="Ohm R."/>
            <person name="Grigoriev I."/>
            <person name="Sun S."/>
            <person name="Heitman J."/>
            <person name="Bruck T."/>
            <person name="Nowrousian M."/>
        </authorList>
    </citation>
    <scope>NUCLEOTIDE SEQUENCE [LARGE SCALE GENOMIC DNA]</scope>
    <source>
        <strain evidence="6 7">IBC0246</strain>
    </source>
</reference>
<dbReference type="PANTHER" id="PTHR11259">
    <property type="entry name" value="RAS-RELATED GTP BINDING RAG/GTR YEAST"/>
    <property type="match status" value="1"/>
</dbReference>